<proteinExistence type="predicted"/>
<comment type="caution">
    <text evidence="1">The sequence shown here is derived from an EMBL/GenBank/DDBJ whole genome shotgun (WGS) entry which is preliminary data.</text>
</comment>
<accession>A0ABW3D3T1</accession>
<protein>
    <submittedName>
        <fullName evidence="1">Dehydrogenase</fullName>
    </submittedName>
</protein>
<evidence type="ECO:0000313" key="1">
    <source>
        <dbReference type="EMBL" id="MFD0867897.1"/>
    </source>
</evidence>
<dbReference type="Proteomes" id="UP001597120">
    <property type="component" value="Unassembled WGS sequence"/>
</dbReference>
<name>A0ABW3D3T1_9BACL</name>
<evidence type="ECO:0000313" key="2">
    <source>
        <dbReference type="Proteomes" id="UP001597120"/>
    </source>
</evidence>
<reference evidence="2" key="1">
    <citation type="journal article" date="2019" name="Int. J. Syst. Evol. Microbiol.">
        <title>The Global Catalogue of Microorganisms (GCM) 10K type strain sequencing project: providing services to taxonomists for standard genome sequencing and annotation.</title>
        <authorList>
            <consortium name="The Broad Institute Genomics Platform"/>
            <consortium name="The Broad Institute Genome Sequencing Center for Infectious Disease"/>
            <person name="Wu L."/>
            <person name="Ma J."/>
        </authorList>
    </citation>
    <scope>NUCLEOTIDE SEQUENCE [LARGE SCALE GENOMIC DNA]</scope>
    <source>
        <strain evidence="2">CCUG 57263</strain>
    </source>
</reference>
<organism evidence="1 2">
    <name type="scientific">Paenibacillus residui</name>
    <dbReference type="NCBI Taxonomy" id="629724"/>
    <lineage>
        <taxon>Bacteria</taxon>
        <taxon>Bacillati</taxon>
        <taxon>Bacillota</taxon>
        <taxon>Bacilli</taxon>
        <taxon>Bacillales</taxon>
        <taxon>Paenibacillaceae</taxon>
        <taxon>Paenibacillus</taxon>
    </lineage>
</organism>
<keyword evidence="2" id="KW-1185">Reference proteome</keyword>
<gene>
    <name evidence="1" type="ORF">ACFQ03_01870</name>
</gene>
<dbReference type="RefSeq" id="WP_144938894.1">
    <property type="nucleotide sequence ID" value="NZ_JBHTIU010000006.1"/>
</dbReference>
<dbReference type="EMBL" id="JBHTIU010000006">
    <property type="protein sequence ID" value="MFD0867897.1"/>
    <property type="molecule type" value="Genomic_DNA"/>
</dbReference>
<sequence length="103" mass="12089">MKENKEPHARSLPTARTIRRTCNRELYRTIKKLKVWIPPEQVAQAEKIYYSKVISNLLWIHENGSKRKVLADWWEEHVCPEIASLWKVEPAALSKAFRESFGG</sequence>